<comment type="cofactor">
    <cofactor evidence="1 9">
        <name>pyridoxal 5'-phosphate</name>
        <dbReference type="ChEBI" id="CHEBI:597326"/>
    </cofactor>
</comment>
<accession>A0A109Q7A4</accession>
<evidence type="ECO:0000256" key="3">
    <source>
        <dbReference type="ARBA" id="ARBA00012239"/>
    </source>
</evidence>
<evidence type="ECO:0000256" key="8">
    <source>
        <dbReference type="ARBA" id="ARBA00050776"/>
    </source>
</evidence>
<dbReference type="EC" id="2.8.1.7" evidence="3 10"/>
<reference evidence="12 13" key="1">
    <citation type="submission" date="2016-01" db="EMBL/GenBank/DDBJ databases">
        <title>Genome sequence of Ca. Arsenophonus lipopteni, the exclusive symbiont of a blood sucking fly Lipoptena cervi (Diptera: Hippoboscidae).</title>
        <authorList>
            <person name="Novakova E."/>
            <person name="Hypsa V."/>
            <person name="Nguyen P."/>
            <person name="Husnik F."/>
            <person name="Darby A.C."/>
        </authorList>
    </citation>
    <scope>NUCLEOTIDE SEQUENCE [LARGE SCALE GENOMIC DNA]</scope>
    <source>
        <strain evidence="12 13">CB</strain>
    </source>
</reference>
<dbReference type="InterPro" id="IPR015424">
    <property type="entry name" value="PyrdxlP-dep_Trfase"/>
</dbReference>
<dbReference type="GO" id="GO:0006534">
    <property type="term" value="P:cysteine metabolic process"/>
    <property type="evidence" value="ECO:0007669"/>
    <property type="project" value="UniProtKB-UniRule"/>
</dbReference>
<evidence type="ECO:0000313" key="13">
    <source>
        <dbReference type="Proteomes" id="UP000069926"/>
    </source>
</evidence>
<dbReference type="InterPro" id="IPR015421">
    <property type="entry name" value="PyrdxlP-dep_Trfase_major"/>
</dbReference>
<keyword evidence="6 10" id="KW-0663">Pyridoxal phosphate</keyword>
<dbReference type="Gene3D" id="3.90.1150.10">
    <property type="entry name" value="Aspartate Aminotransferase, domain 1"/>
    <property type="match status" value="1"/>
</dbReference>
<evidence type="ECO:0000313" key="12">
    <source>
        <dbReference type="EMBL" id="AMA64679.1"/>
    </source>
</evidence>
<proteinExistence type="inferred from homology"/>
<dbReference type="Pfam" id="PF00266">
    <property type="entry name" value="Aminotran_5"/>
    <property type="match status" value="1"/>
</dbReference>
<dbReference type="InterPro" id="IPR000192">
    <property type="entry name" value="Aminotrans_V_dom"/>
</dbReference>
<comment type="catalytic activity">
    <reaction evidence="8 10">
        <text>(sulfur carrier)-H + L-cysteine = (sulfur carrier)-SH + L-alanine</text>
        <dbReference type="Rhea" id="RHEA:43892"/>
        <dbReference type="Rhea" id="RHEA-COMP:14737"/>
        <dbReference type="Rhea" id="RHEA-COMP:14739"/>
        <dbReference type="ChEBI" id="CHEBI:29917"/>
        <dbReference type="ChEBI" id="CHEBI:35235"/>
        <dbReference type="ChEBI" id="CHEBI:57972"/>
        <dbReference type="ChEBI" id="CHEBI:64428"/>
        <dbReference type="EC" id="2.8.1.7"/>
    </reaction>
</comment>
<evidence type="ECO:0000256" key="4">
    <source>
        <dbReference type="ARBA" id="ARBA00022490"/>
    </source>
</evidence>
<comment type="similarity">
    <text evidence="2 10">Belongs to the class-V pyridoxal-phosphate-dependent aminotransferase family. Csd subfamily.</text>
</comment>
<dbReference type="AlphaFoldDB" id="A0A109Q7A4"/>
<keyword evidence="13" id="KW-1185">Reference proteome</keyword>
<feature type="domain" description="Aminotransferase class V" evidence="11">
    <location>
        <begin position="25"/>
        <end position="406"/>
    </location>
</feature>
<evidence type="ECO:0000256" key="10">
    <source>
        <dbReference type="RuleBase" id="RU004506"/>
    </source>
</evidence>
<evidence type="ECO:0000256" key="6">
    <source>
        <dbReference type="ARBA" id="ARBA00022898"/>
    </source>
</evidence>
<dbReference type="OrthoDB" id="9808002at2"/>
<keyword evidence="5 10" id="KW-0808">Transferase</keyword>
<dbReference type="STRING" id="634113.AUT07_00086"/>
<dbReference type="PANTHER" id="PTHR43586">
    <property type="entry name" value="CYSTEINE DESULFURASE"/>
    <property type="match status" value="1"/>
</dbReference>
<dbReference type="PANTHER" id="PTHR43586:SF25">
    <property type="entry name" value="CYSTEINE DESULFURASE"/>
    <property type="match status" value="1"/>
</dbReference>
<dbReference type="NCBIfam" id="TIGR01979">
    <property type="entry name" value="sufS"/>
    <property type="match status" value="1"/>
</dbReference>
<gene>
    <name evidence="12" type="primary">sufS</name>
    <name evidence="12" type="ORF">AUT07_00086</name>
</gene>
<dbReference type="Proteomes" id="UP000069926">
    <property type="component" value="Chromosome"/>
</dbReference>
<dbReference type="SUPFAM" id="SSF53383">
    <property type="entry name" value="PLP-dependent transferases"/>
    <property type="match status" value="1"/>
</dbReference>
<dbReference type="PATRIC" id="fig|634113.3.peg.84"/>
<dbReference type="GO" id="GO:0031071">
    <property type="term" value="F:cysteine desulfurase activity"/>
    <property type="evidence" value="ECO:0007669"/>
    <property type="project" value="UniProtKB-UniRule"/>
</dbReference>
<name>A0A109Q7A4_9GAMM</name>
<dbReference type="GO" id="GO:0016829">
    <property type="term" value="F:lyase activity"/>
    <property type="evidence" value="ECO:0007669"/>
    <property type="project" value="UniProtKB-KW"/>
</dbReference>
<dbReference type="GO" id="GO:0030170">
    <property type="term" value="F:pyridoxal phosphate binding"/>
    <property type="evidence" value="ECO:0007669"/>
    <property type="project" value="UniProtKB-UniRule"/>
</dbReference>
<evidence type="ECO:0000259" key="11">
    <source>
        <dbReference type="Pfam" id="PF00266"/>
    </source>
</evidence>
<protein>
    <recommendedName>
        <fullName evidence="3 10">Cysteine desulfurase</fullName>
        <ecNumber evidence="3 10">2.8.1.7</ecNumber>
    </recommendedName>
</protein>
<dbReference type="Gene3D" id="3.40.640.10">
    <property type="entry name" value="Type I PLP-dependent aspartate aminotransferase-like (Major domain)"/>
    <property type="match status" value="1"/>
</dbReference>
<comment type="function">
    <text evidence="10">Catalyzes the removal of elemental sulfur and selenium atoms from L-cysteine, L-cystine, L-selenocysteine, and L-selenocystine to produce L-alanine.</text>
</comment>
<evidence type="ECO:0000256" key="2">
    <source>
        <dbReference type="ARBA" id="ARBA00010447"/>
    </source>
</evidence>
<dbReference type="EMBL" id="CP013920">
    <property type="protein sequence ID" value="AMA64679.1"/>
    <property type="molecule type" value="Genomic_DNA"/>
</dbReference>
<evidence type="ECO:0000256" key="9">
    <source>
        <dbReference type="RuleBase" id="RU004504"/>
    </source>
</evidence>
<sequence>MTYSVTAIRKDFPMLSEKIKDQPLIYLDSAASAQKPIQVIEKEKEFLYHHYSTVHRGIHSLSIEATTMVENVRQQVANFIHASSAEEIIFVKGTTEGINLIANSYSKYFLKSGDNIIITQMEHHANIVPWYLLANQIGFDIRVLPISDDGKLIVEYLDKLIDNRTKLFAFTHMSNILGTVNPVKKIIAYARKCVEKKTKKLHIMLDGAQSIIHQIIDVQDLDCDFYVFSGHKLYGPTGIGVLYGKKALLDILPPWQGGGAMINTVNMTLSNPSIIDITYEKSPWRFEAGTPNISGIIGLGEALRYINNIGYKQIYNHETTLMQYAIKRLSTVNTLRLYGPNERQGVIAFNLGNHHAYDIGSFLDNYAIAIRTGHHCALPLMKFYQVKAMCRISLALYTTKEEIDFLVEKLQYIENLLS</sequence>
<keyword evidence="7" id="KW-0456">Lyase</keyword>
<dbReference type="KEGG" id="asy:AUT07_00086"/>
<evidence type="ECO:0000256" key="7">
    <source>
        <dbReference type="ARBA" id="ARBA00023239"/>
    </source>
</evidence>
<dbReference type="InterPro" id="IPR015422">
    <property type="entry name" value="PyrdxlP-dep_Trfase_small"/>
</dbReference>
<dbReference type="InterPro" id="IPR020578">
    <property type="entry name" value="Aminotrans_V_PyrdxlP_BS"/>
</dbReference>
<organism evidence="12 13">
    <name type="scientific">Candidatus Arsenophonus lipoptenae</name>
    <dbReference type="NCBI Taxonomy" id="634113"/>
    <lineage>
        <taxon>Bacteria</taxon>
        <taxon>Pseudomonadati</taxon>
        <taxon>Pseudomonadota</taxon>
        <taxon>Gammaproteobacteria</taxon>
        <taxon>Enterobacterales</taxon>
        <taxon>Morganellaceae</taxon>
        <taxon>Arsenophonus</taxon>
    </lineage>
</organism>
<dbReference type="PROSITE" id="PS00595">
    <property type="entry name" value="AA_TRANSFER_CLASS_5"/>
    <property type="match status" value="1"/>
</dbReference>
<keyword evidence="4" id="KW-0963">Cytoplasm</keyword>
<dbReference type="RefSeq" id="WP_066282695.1">
    <property type="nucleotide sequence ID" value="NZ_CP013920.1"/>
</dbReference>
<dbReference type="CDD" id="cd06453">
    <property type="entry name" value="SufS_like"/>
    <property type="match status" value="1"/>
</dbReference>
<evidence type="ECO:0000256" key="5">
    <source>
        <dbReference type="ARBA" id="ARBA00022679"/>
    </source>
</evidence>
<dbReference type="InterPro" id="IPR010970">
    <property type="entry name" value="Cys_dSase_SufS"/>
</dbReference>
<dbReference type="NCBIfam" id="NF006791">
    <property type="entry name" value="PRK09295.1"/>
    <property type="match status" value="1"/>
</dbReference>
<evidence type="ECO:0000256" key="1">
    <source>
        <dbReference type="ARBA" id="ARBA00001933"/>
    </source>
</evidence>